<reference evidence="3 4" key="1">
    <citation type="submission" date="2016-10" db="EMBL/GenBank/DDBJ databases">
        <authorList>
            <person name="de Groot N.N."/>
        </authorList>
    </citation>
    <scope>NUCLEOTIDE SEQUENCE [LARGE SCALE GENOMIC DNA]</scope>
    <source>
        <strain evidence="3 4">LMG 23650</strain>
    </source>
</reference>
<dbReference type="SUPFAM" id="SSF53474">
    <property type="entry name" value="alpha/beta-Hydrolases"/>
    <property type="match status" value="1"/>
</dbReference>
<evidence type="ECO:0000256" key="1">
    <source>
        <dbReference type="ARBA" id="ARBA00007169"/>
    </source>
</evidence>
<dbReference type="PANTHER" id="PTHR11487">
    <property type="entry name" value="THIOESTERASE"/>
    <property type="match status" value="1"/>
</dbReference>
<evidence type="ECO:0000313" key="3">
    <source>
        <dbReference type="EMBL" id="SFI26119.1"/>
    </source>
</evidence>
<evidence type="ECO:0000259" key="2">
    <source>
        <dbReference type="Pfam" id="PF00975"/>
    </source>
</evidence>
<dbReference type="RefSeq" id="WP_091010423.1">
    <property type="nucleotide sequence ID" value="NZ_CP041745.1"/>
</dbReference>
<dbReference type="InterPro" id="IPR029058">
    <property type="entry name" value="AB_hydrolase_fold"/>
</dbReference>
<name>A0A1I3GRV7_9BURK</name>
<dbReference type="Gene3D" id="3.40.50.1820">
    <property type="entry name" value="alpha/beta hydrolase"/>
    <property type="match status" value="1"/>
</dbReference>
<feature type="domain" description="Thioesterase" evidence="2">
    <location>
        <begin position="15"/>
        <end position="241"/>
    </location>
</feature>
<dbReference type="InterPro" id="IPR012223">
    <property type="entry name" value="TEII"/>
</dbReference>
<dbReference type="GO" id="GO:0008610">
    <property type="term" value="P:lipid biosynthetic process"/>
    <property type="evidence" value="ECO:0007669"/>
    <property type="project" value="TreeGrafter"/>
</dbReference>
<evidence type="ECO:0000313" key="4">
    <source>
        <dbReference type="Proteomes" id="UP000199548"/>
    </source>
</evidence>
<dbReference type="InterPro" id="IPR001031">
    <property type="entry name" value="Thioesterase"/>
</dbReference>
<dbReference type="EMBL" id="FOQU01000002">
    <property type="protein sequence ID" value="SFI26119.1"/>
    <property type="molecule type" value="Genomic_DNA"/>
</dbReference>
<sequence>MTVTVGPSAVTPSVTLICLAHAGGSIALYREWQRRLPSSVRVHTLELPGRGARRMLPAHTEWPALIDQLCADLRGHVDTARPFAVFGHSMGALVGLELIHALRQRDGCSPVWFGASATVAPLRRKTETHWIDAPHDLMVDMLHKRGGTPAELLADRDFLDLVMPAMRADFHLCGLHPRHVAQAARAPLDCPVSVLIGRDDRATANADDVAAWSHETRGPCTTHTFDGGHFYLDDTPDRVLACVATSLAGALAPPIHVTPAQPTKGEAWMH</sequence>
<accession>A0A1I3GRV7</accession>
<dbReference type="OrthoDB" id="8480037at2"/>
<gene>
    <name evidence="3" type="ORF">SAMN05192543_102656</name>
</gene>
<proteinExistence type="inferred from homology"/>
<organism evidence="3 4">
    <name type="scientific">Paraburkholderia megapolitana</name>
    <dbReference type="NCBI Taxonomy" id="420953"/>
    <lineage>
        <taxon>Bacteria</taxon>
        <taxon>Pseudomonadati</taxon>
        <taxon>Pseudomonadota</taxon>
        <taxon>Betaproteobacteria</taxon>
        <taxon>Burkholderiales</taxon>
        <taxon>Burkholderiaceae</taxon>
        <taxon>Paraburkholderia</taxon>
    </lineage>
</organism>
<protein>
    <submittedName>
        <fullName evidence="3">Surfactin synthase thioesterase subunit</fullName>
    </submittedName>
</protein>
<keyword evidence="4" id="KW-1185">Reference proteome</keyword>
<dbReference type="Proteomes" id="UP000199548">
    <property type="component" value="Unassembled WGS sequence"/>
</dbReference>
<dbReference type="PANTHER" id="PTHR11487:SF0">
    <property type="entry name" value="S-ACYL FATTY ACID SYNTHASE THIOESTERASE, MEDIUM CHAIN"/>
    <property type="match status" value="1"/>
</dbReference>
<comment type="similarity">
    <text evidence="1">Belongs to the thioesterase family.</text>
</comment>
<dbReference type="Pfam" id="PF00975">
    <property type="entry name" value="Thioesterase"/>
    <property type="match status" value="1"/>
</dbReference>
<dbReference type="STRING" id="420953.SAMN05192543_102656"/>
<dbReference type="AlphaFoldDB" id="A0A1I3GRV7"/>